<protein>
    <submittedName>
        <fullName evidence="1">Uncharacterized protein</fullName>
    </submittedName>
</protein>
<dbReference type="EMBL" id="CM044702">
    <property type="protein sequence ID" value="KAI5677079.1"/>
    <property type="molecule type" value="Genomic_DNA"/>
</dbReference>
<evidence type="ECO:0000313" key="1">
    <source>
        <dbReference type="EMBL" id="KAI5677079.1"/>
    </source>
</evidence>
<gene>
    <name evidence="1" type="ORF">M9H77_08029</name>
</gene>
<comment type="caution">
    <text evidence="1">The sequence shown here is derived from an EMBL/GenBank/DDBJ whole genome shotgun (WGS) entry which is preliminary data.</text>
</comment>
<accession>A0ACC0BWT9</accession>
<sequence>MGQPNTDGSYGGQATQSSISAYKKRVFPKVEKGIQKHSEDYSKGFQKEIQNRFDVNPQFDCKLNSSPSQDHHLVEELSSRLSSLFRDLSKTVGWEPIIASKQSSKLPFHPRATGHGMKKASMTLRSRSNFQALEFIIRVHVTQHKASELLSSSSKFI</sequence>
<dbReference type="Proteomes" id="UP001060085">
    <property type="component" value="Linkage Group LG02"/>
</dbReference>
<reference evidence="2" key="1">
    <citation type="journal article" date="2023" name="Nat. Plants">
        <title>Single-cell RNA sequencing provides a high-resolution roadmap for understanding the multicellular compartmentation of specialized metabolism.</title>
        <authorList>
            <person name="Sun S."/>
            <person name="Shen X."/>
            <person name="Li Y."/>
            <person name="Li Y."/>
            <person name="Wang S."/>
            <person name="Li R."/>
            <person name="Zhang H."/>
            <person name="Shen G."/>
            <person name="Guo B."/>
            <person name="Wei J."/>
            <person name="Xu J."/>
            <person name="St-Pierre B."/>
            <person name="Chen S."/>
            <person name="Sun C."/>
        </authorList>
    </citation>
    <scope>NUCLEOTIDE SEQUENCE [LARGE SCALE GENOMIC DNA]</scope>
</reference>
<organism evidence="1 2">
    <name type="scientific">Catharanthus roseus</name>
    <name type="common">Madagascar periwinkle</name>
    <name type="synonym">Vinca rosea</name>
    <dbReference type="NCBI Taxonomy" id="4058"/>
    <lineage>
        <taxon>Eukaryota</taxon>
        <taxon>Viridiplantae</taxon>
        <taxon>Streptophyta</taxon>
        <taxon>Embryophyta</taxon>
        <taxon>Tracheophyta</taxon>
        <taxon>Spermatophyta</taxon>
        <taxon>Magnoliopsida</taxon>
        <taxon>eudicotyledons</taxon>
        <taxon>Gunneridae</taxon>
        <taxon>Pentapetalae</taxon>
        <taxon>asterids</taxon>
        <taxon>lamiids</taxon>
        <taxon>Gentianales</taxon>
        <taxon>Apocynaceae</taxon>
        <taxon>Rauvolfioideae</taxon>
        <taxon>Vinceae</taxon>
        <taxon>Catharanthinae</taxon>
        <taxon>Catharanthus</taxon>
    </lineage>
</organism>
<evidence type="ECO:0000313" key="2">
    <source>
        <dbReference type="Proteomes" id="UP001060085"/>
    </source>
</evidence>
<name>A0ACC0BWT9_CATRO</name>
<proteinExistence type="predicted"/>
<keyword evidence="2" id="KW-1185">Reference proteome</keyword>